<evidence type="ECO:0000313" key="12">
    <source>
        <dbReference type="Proteomes" id="UP000013827"/>
    </source>
</evidence>
<dbReference type="eggNOG" id="ENOG502QQ8U">
    <property type="taxonomic scope" value="Eukaryota"/>
</dbReference>
<evidence type="ECO:0000256" key="2">
    <source>
        <dbReference type="ARBA" id="ARBA00022692"/>
    </source>
</evidence>
<keyword evidence="5" id="KW-1133">Transmembrane helix</keyword>
<sequence length="454" mass="48480">MLLALPSSASLVTTTPAAIRPVLRPRAQLLATRTALGPADLVSEPTSTASGSAAFSWEANWYPVMPVSYADPVRWLMCRFHGWRFDDAGNCVEVPNAEAGAAASLCGAPETCATSYPVREVSGLLWVWPEAGLEGLGRSLLEEPVALGSGAQDWVMTVPPVSYESMVENSMDPSHAPHLHEGTFAASDMVPLTDYSAPAEPLGDEGFTVAHGGYTTKNDGMKATRTFRSPSFVDVNYELPSGKQQNFQLFFVPSTPFETRVITGLGLPQLPVWLPKRELLADLLHAFFFSRSALWRFNDQDRLVMQGQDRNQAADPDRRQAAWDVATPSDTGVSTFRKWLAEVGGGGPFASSGAAASLPTTQEEVSRWNVHGKHCPSCKRALALLEGTQAALGKMALFAAVAAAALAVAGRLASGIVATAAAVALSAGSRWAAGGRAAFFGMERELWLPQVYAR</sequence>
<evidence type="ECO:0000256" key="1">
    <source>
        <dbReference type="ARBA" id="ARBA00004370"/>
    </source>
</evidence>
<keyword evidence="8" id="KW-0411">Iron-sulfur</keyword>
<dbReference type="Gene3D" id="3.90.380.10">
    <property type="entry name" value="Naphthalene 1,2-dioxygenase Alpha Subunit, Chain A, domain 1"/>
    <property type="match status" value="1"/>
</dbReference>
<dbReference type="PROSITE" id="PS51296">
    <property type="entry name" value="RIESKE"/>
    <property type="match status" value="1"/>
</dbReference>
<dbReference type="SUPFAM" id="SSF50022">
    <property type="entry name" value="ISP domain"/>
    <property type="match status" value="1"/>
</dbReference>
<accession>A0A0D3KT83</accession>
<dbReference type="GO" id="GO:0005737">
    <property type="term" value="C:cytoplasm"/>
    <property type="evidence" value="ECO:0007669"/>
    <property type="project" value="TreeGrafter"/>
</dbReference>
<dbReference type="Proteomes" id="UP000013827">
    <property type="component" value="Unassembled WGS sequence"/>
</dbReference>
<dbReference type="Pfam" id="PF00355">
    <property type="entry name" value="Rieske"/>
    <property type="match status" value="1"/>
</dbReference>
<evidence type="ECO:0000256" key="8">
    <source>
        <dbReference type="ARBA" id="ARBA00023014"/>
    </source>
</evidence>
<evidence type="ECO:0000256" key="6">
    <source>
        <dbReference type="ARBA" id="ARBA00023002"/>
    </source>
</evidence>
<dbReference type="PANTHER" id="PTHR21266">
    <property type="entry name" value="IRON-SULFUR DOMAIN CONTAINING PROTEIN"/>
    <property type="match status" value="1"/>
</dbReference>
<dbReference type="GO" id="GO:0051537">
    <property type="term" value="F:2 iron, 2 sulfur cluster binding"/>
    <property type="evidence" value="ECO:0007669"/>
    <property type="project" value="UniProtKB-KW"/>
</dbReference>
<evidence type="ECO:0000256" key="5">
    <source>
        <dbReference type="ARBA" id="ARBA00022989"/>
    </source>
</evidence>
<dbReference type="HOGENOM" id="CLU_003927_1_1_1"/>
<dbReference type="SUPFAM" id="SSF55961">
    <property type="entry name" value="Bet v1-like"/>
    <property type="match status" value="1"/>
</dbReference>
<evidence type="ECO:0000256" key="7">
    <source>
        <dbReference type="ARBA" id="ARBA00023004"/>
    </source>
</evidence>
<dbReference type="PaxDb" id="2903-EOD38968"/>
<keyword evidence="7" id="KW-0408">Iron</keyword>
<protein>
    <recommendedName>
        <fullName evidence="10">Rieske domain-containing protein</fullName>
    </recommendedName>
</protein>
<dbReference type="PANTHER" id="PTHR21266:SF32">
    <property type="entry name" value="CHOLESTEROL 7-DESATURASE NVD"/>
    <property type="match status" value="1"/>
</dbReference>
<dbReference type="GO" id="GO:0016491">
    <property type="term" value="F:oxidoreductase activity"/>
    <property type="evidence" value="ECO:0007669"/>
    <property type="project" value="UniProtKB-KW"/>
</dbReference>
<dbReference type="InterPro" id="IPR050584">
    <property type="entry name" value="Cholesterol_7-desaturase"/>
</dbReference>
<dbReference type="GO" id="GO:0046872">
    <property type="term" value="F:metal ion binding"/>
    <property type="evidence" value="ECO:0007669"/>
    <property type="project" value="UniProtKB-KW"/>
</dbReference>
<dbReference type="Gene3D" id="2.102.10.10">
    <property type="entry name" value="Rieske [2Fe-2S] iron-sulphur domain"/>
    <property type="match status" value="1"/>
</dbReference>
<dbReference type="RefSeq" id="XP_005791397.1">
    <property type="nucleotide sequence ID" value="XM_005791340.1"/>
</dbReference>
<evidence type="ECO:0000313" key="11">
    <source>
        <dbReference type="EnsemblProtists" id="EOD38968"/>
    </source>
</evidence>
<evidence type="ECO:0000256" key="3">
    <source>
        <dbReference type="ARBA" id="ARBA00022714"/>
    </source>
</evidence>
<dbReference type="InterPro" id="IPR044043">
    <property type="entry name" value="VanA_C_cat"/>
</dbReference>
<evidence type="ECO:0000256" key="4">
    <source>
        <dbReference type="ARBA" id="ARBA00022723"/>
    </source>
</evidence>
<feature type="domain" description="Rieske" evidence="10">
    <location>
        <begin position="65"/>
        <end position="127"/>
    </location>
</feature>
<organism evidence="11 12">
    <name type="scientific">Emiliania huxleyi (strain CCMP1516)</name>
    <dbReference type="NCBI Taxonomy" id="280463"/>
    <lineage>
        <taxon>Eukaryota</taxon>
        <taxon>Haptista</taxon>
        <taxon>Haptophyta</taxon>
        <taxon>Prymnesiophyceae</taxon>
        <taxon>Isochrysidales</taxon>
        <taxon>Noelaerhabdaceae</taxon>
        <taxon>Emiliania</taxon>
    </lineage>
</organism>
<dbReference type="EnsemblProtists" id="EOD38968">
    <property type="protein sequence ID" value="EOD38968"/>
    <property type="gene ID" value="EMIHUDRAFT_251574"/>
</dbReference>
<keyword evidence="4" id="KW-0479">Metal-binding</keyword>
<dbReference type="KEGG" id="ehx:EMIHUDRAFT_251574"/>
<comment type="subcellular location">
    <subcellularLocation>
        <location evidence="1">Membrane</location>
    </subcellularLocation>
</comment>
<name>A0A0D3KT83_EMIH1</name>
<keyword evidence="2" id="KW-0812">Transmembrane</keyword>
<keyword evidence="9" id="KW-0472">Membrane</keyword>
<dbReference type="AlphaFoldDB" id="A0A0D3KT83"/>
<dbReference type="InterPro" id="IPR036922">
    <property type="entry name" value="Rieske_2Fe-2S_sf"/>
</dbReference>
<evidence type="ECO:0000256" key="9">
    <source>
        <dbReference type="ARBA" id="ARBA00023136"/>
    </source>
</evidence>
<dbReference type="GeneID" id="17284240"/>
<reference evidence="11" key="2">
    <citation type="submission" date="2024-10" db="UniProtKB">
        <authorList>
            <consortium name="EnsemblProtists"/>
        </authorList>
    </citation>
    <scope>IDENTIFICATION</scope>
</reference>
<keyword evidence="12" id="KW-1185">Reference proteome</keyword>
<evidence type="ECO:0000259" key="10">
    <source>
        <dbReference type="PROSITE" id="PS51296"/>
    </source>
</evidence>
<dbReference type="Pfam" id="PF19112">
    <property type="entry name" value="VanA_C"/>
    <property type="match status" value="1"/>
</dbReference>
<reference evidence="12" key="1">
    <citation type="journal article" date="2013" name="Nature">
        <title>Pan genome of the phytoplankton Emiliania underpins its global distribution.</title>
        <authorList>
            <person name="Read B.A."/>
            <person name="Kegel J."/>
            <person name="Klute M.J."/>
            <person name="Kuo A."/>
            <person name="Lefebvre S.C."/>
            <person name="Maumus F."/>
            <person name="Mayer C."/>
            <person name="Miller J."/>
            <person name="Monier A."/>
            <person name="Salamov A."/>
            <person name="Young J."/>
            <person name="Aguilar M."/>
            <person name="Claverie J.M."/>
            <person name="Frickenhaus S."/>
            <person name="Gonzalez K."/>
            <person name="Herman E.K."/>
            <person name="Lin Y.C."/>
            <person name="Napier J."/>
            <person name="Ogata H."/>
            <person name="Sarno A.F."/>
            <person name="Shmutz J."/>
            <person name="Schroeder D."/>
            <person name="de Vargas C."/>
            <person name="Verret F."/>
            <person name="von Dassow P."/>
            <person name="Valentin K."/>
            <person name="Van de Peer Y."/>
            <person name="Wheeler G."/>
            <person name="Dacks J.B."/>
            <person name="Delwiche C.F."/>
            <person name="Dyhrman S.T."/>
            <person name="Glockner G."/>
            <person name="John U."/>
            <person name="Richards T."/>
            <person name="Worden A.Z."/>
            <person name="Zhang X."/>
            <person name="Grigoriev I.V."/>
            <person name="Allen A.E."/>
            <person name="Bidle K."/>
            <person name="Borodovsky M."/>
            <person name="Bowler C."/>
            <person name="Brownlee C."/>
            <person name="Cock J.M."/>
            <person name="Elias M."/>
            <person name="Gladyshev V.N."/>
            <person name="Groth M."/>
            <person name="Guda C."/>
            <person name="Hadaegh A."/>
            <person name="Iglesias-Rodriguez M.D."/>
            <person name="Jenkins J."/>
            <person name="Jones B.M."/>
            <person name="Lawson T."/>
            <person name="Leese F."/>
            <person name="Lindquist E."/>
            <person name="Lobanov A."/>
            <person name="Lomsadze A."/>
            <person name="Malik S.B."/>
            <person name="Marsh M.E."/>
            <person name="Mackinder L."/>
            <person name="Mock T."/>
            <person name="Mueller-Roeber B."/>
            <person name="Pagarete A."/>
            <person name="Parker M."/>
            <person name="Probert I."/>
            <person name="Quesneville H."/>
            <person name="Raines C."/>
            <person name="Rensing S.A."/>
            <person name="Riano-Pachon D.M."/>
            <person name="Richier S."/>
            <person name="Rokitta S."/>
            <person name="Shiraiwa Y."/>
            <person name="Soanes D.M."/>
            <person name="van der Giezen M."/>
            <person name="Wahlund T.M."/>
            <person name="Williams B."/>
            <person name="Wilson W."/>
            <person name="Wolfe G."/>
            <person name="Wurch L.L."/>
        </authorList>
    </citation>
    <scope>NUCLEOTIDE SEQUENCE</scope>
</reference>
<dbReference type="InterPro" id="IPR017941">
    <property type="entry name" value="Rieske_2Fe-2S"/>
</dbReference>
<keyword evidence="3" id="KW-0001">2Fe-2S</keyword>
<dbReference type="GO" id="GO:0016020">
    <property type="term" value="C:membrane"/>
    <property type="evidence" value="ECO:0007669"/>
    <property type="project" value="UniProtKB-SubCell"/>
</dbReference>
<keyword evidence="6" id="KW-0560">Oxidoreductase</keyword>
<proteinExistence type="predicted"/>